<dbReference type="PRINTS" id="PR00235">
    <property type="entry name" value="HSVCAPSIDMCP"/>
</dbReference>
<reference evidence="5 6" key="1">
    <citation type="journal article" date="2015" name="Genome Announc.">
        <title>Genome sequences of equid herpesviruses 2 and 5.</title>
        <authorList>
            <person name="Wilkie G.S."/>
            <person name="Kerr K."/>
            <person name="Stewart J.P."/>
            <person name="Studdert M.J."/>
            <person name="Davison A.J."/>
        </authorList>
    </citation>
    <scope>NUCLEOTIDE SEQUENCE [LARGE SCALE GENOMIC DNA]</scope>
    <source>
        <strain evidence="5">2-141/67</strain>
    </source>
</reference>
<proteinExistence type="inferred from homology"/>
<keyword evidence="1" id="KW-0167">Capsid protein</keyword>
<dbReference type="RefSeq" id="YP_009118415.1">
    <property type="nucleotide sequence ID" value="NC_026421.1"/>
</dbReference>
<evidence type="ECO:0000256" key="3">
    <source>
        <dbReference type="ARBA" id="ARBA00022680"/>
    </source>
</evidence>
<dbReference type="InterPro" id="IPR000912">
    <property type="entry name" value="Herpes_MCP"/>
</dbReference>
<keyword evidence="4" id="KW-0946">Virion</keyword>
<dbReference type="EMBL" id="KM924295">
    <property type="protein sequence ID" value="AIU39550.1"/>
    <property type="molecule type" value="Genomic_DNA"/>
</dbReference>
<dbReference type="InterPro" id="IPR023233">
    <property type="entry name" value="Herpes_MCP_upper_sf"/>
</dbReference>
<keyword evidence="2" id="KW-1048">Host nucleus</keyword>
<dbReference type="HAMAP" id="MF_04016">
    <property type="entry name" value="HSV_MCP"/>
    <property type="match status" value="1"/>
</dbReference>
<organism evidence="5 6">
    <name type="scientific">Equid gammaherpesvirus 5</name>
    <dbReference type="NCBI Taxonomy" id="10371"/>
    <lineage>
        <taxon>Viruses</taxon>
        <taxon>Duplodnaviria</taxon>
        <taxon>Heunggongvirae</taxon>
        <taxon>Peploviricota</taxon>
        <taxon>Herviviricetes</taxon>
        <taxon>Herpesvirales</taxon>
        <taxon>Orthoherpesviridae</taxon>
        <taxon>Gammaherpesvirinae</taxon>
        <taxon>Percavirus</taxon>
        <taxon>Percavirus equidgamma5</taxon>
    </lineage>
</organism>
<evidence type="ECO:0000256" key="2">
    <source>
        <dbReference type="ARBA" id="ARBA00022562"/>
    </source>
</evidence>
<evidence type="ECO:0000313" key="5">
    <source>
        <dbReference type="EMBL" id="AIU39550.1"/>
    </source>
</evidence>
<dbReference type="GO" id="GO:0039622">
    <property type="term" value="C:T=16 icosahedral viral capsid"/>
    <property type="evidence" value="ECO:0007669"/>
    <property type="project" value="UniProtKB-KW"/>
</dbReference>
<dbReference type="GeneID" id="23104162"/>
<evidence type="ECO:0000256" key="1">
    <source>
        <dbReference type="ARBA" id="ARBA00022561"/>
    </source>
</evidence>
<name>A0A0B4Q611_9GAMA</name>
<dbReference type="Proteomes" id="UP000124452">
    <property type="component" value="Segment"/>
</dbReference>
<dbReference type="Pfam" id="PF03122">
    <property type="entry name" value="Herpes_MCP"/>
    <property type="match status" value="1"/>
</dbReference>
<dbReference type="GO" id="GO:0005198">
    <property type="term" value="F:structural molecule activity"/>
    <property type="evidence" value="ECO:0007669"/>
    <property type="project" value="InterPro"/>
</dbReference>
<gene>
    <name evidence="5" type="primary">ORF25</name>
</gene>
<evidence type="ECO:0000313" key="6">
    <source>
        <dbReference type="Proteomes" id="UP000124452"/>
    </source>
</evidence>
<protein>
    <submittedName>
        <fullName evidence="5">Major capsid protein</fullName>
    </submittedName>
</protein>
<dbReference type="KEGG" id="vg:23104162"/>
<keyword evidence="3" id="KW-1147">T=16 icosahedral capsid protein</keyword>
<sequence>MESVALENRPYPYLATSANLLKGVKESAAEGLFKSFQLLLGKDVRENGVKFEVLLGVYSNVIQYVKFLETSLAVGCLNTEFKDLKRMTNGKIQFKISVPTIAHGDGRRPHKQKQYIVMKTANKHHISTEIELAVLDLEILHATQETPLDVTEYVGAVKTITSALQFGVDALERGLVDTVLQVKLRGAPPTFIYKALGDPTLVERGMKKTVKSDLVSMFKTYLVEHSYFLDKAAFMPQGQQYVLGLLSDITAVVCDETVFKGVGSYTTPEGEVVEGVIETTDNVMRKLLTLVGQSGSSIVGPAGYASYVVRGDNLVTAVAYGRAMVTFDQFVAKLVDNPNSAASSSVEDDLSAVSNAAGSVQQKMSIPSSVIRVGDKSVVVESLQRMYTEAQVPFPLNRRMQYSFYFPVGLHLPQPRYSTSNVVKGAENPLYQPTEAWVVNKNNIPLCFSYCTALRSLCHPRVHNPNPCAAALQAAMPKAPERVEAYGLEYVEPNTMNAHRLMYEYYDGKNVAHTTDIVRKTTLSTDDLLHPSAHDVLRLEVHPLYDFYAVGAPGANGAAYRATHRGLTGNLPHSLAPPSLQECRGYQFETASCLSHVADAAVMETVQQSAFDPHYPPICYLVEAMVHGQEDKFVMNRDLIALIVDTYYNNTGRLAFVNSFFMIKSICQHLGGAAVSKEAYSLYRKIYGELVALERALVKMAGHDDIARRHVGEYVNAILDPNLLPPFVYNNIFGTFFDRTDRRAEVYVGNYMVDDYNNMQGVLHVTDRMEDAVGRFANIYNQRVDEDHERRFQLDVGVFRDPDNILVLEKIFYFVFLPVCTNGHVCGMGVDFNNLSLALAYNGPVYVNAVPGGDSILNHLENGTLRDLLEASEVAPTVDMIRTLSTSFLTCPVFTQTARVKTRRDPGQATATHEKGKMVGQTLLVNGFAAFALSDRNRPACETMFFPLPFNVLYSDPLVAATLQPMMADYVNQIPSQRDALGFNVPPTLMAEYEEWHKSPMVQYARCCAPHPLSLSAMLCMHHKLSPVSFINQARNKIHPGFALTVVRTDEVLAENLLYSSRASTSVFVGVPSVSRKEVRSDAVTFEIHHELASLNTSLGYSSALVPAHAAAVTTDMGIHCQDLFAMYPGDQYADRNMQDYIKKKVGASPAQGHGPDARHLLNAGYATACRGPPGLSHGQIATCEVILTPAVADVVYFQASNSPRGRAGSVITVEAYNSDSAETLLYDHSIFDPAYGYRSTNNPWASQLGSLADVMYSASYRQLTSPGMYSPCRQFFTKEEILKNNKGLYTLVTEYMTRLGGAPATSCTDLQYVVINGTDVFLEQPCLFLQEAFPTLSASHRGLLDEYMSYKNTHAPVHYNQFLIEEVAPIKRLFKQGNKAVY</sequence>
<evidence type="ECO:0000256" key="4">
    <source>
        <dbReference type="ARBA" id="ARBA00022844"/>
    </source>
</evidence>
<accession>A0A0B4Q611</accession>
<keyword evidence="6" id="KW-1185">Reference proteome</keyword>
<dbReference type="SUPFAM" id="SSF103417">
    <property type="entry name" value="Major capsid protein VP5"/>
    <property type="match status" value="1"/>
</dbReference>